<sequence length="72" mass="7758">MSEWVTKMLALIKSGNLPAALAQIKATTSSKDLRHLHAALDKAQLLPKLQGVETAINDQLQALASPRLSRSP</sequence>
<reference evidence="2" key="1">
    <citation type="journal article" date="2019" name="Int. J. Syst. Evol. Microbiol.">
        <title>The Global Catalogue of Microorganisms (GCM) 10K type strain sequencing project: providing services to taxonomists for standard genome sequencing and annotation.</title>
        <authorList>
            <consortium name="The Broad Institute Genomics Platform"/>
            <consortium name="The Broad Institute Genome Sequencing Center for Infectious Disease"/>
            <person name="Wu L."/>
            <person name="Ma J."/>
        </authorList>
    </citation>
    <scope>NUCLEOTIDE SEQUENCE [LARGE SCALE GENOMIC DNA]</scope>
    <source>
        <strain evidence="2">CGMCC 4.7277</strain>
    </source>
</reference>
<organism evidence="1 2">
    <name type="scientific">Polaromonas jejuensis</name>
    <dbReference type="NCBI Taxonomy" id="457502"/>
    <lineage>
        <taxon>Bacteria</taxon>
        <taxon>Pseudomonadati</taxon>
        <taxon>Pseudomonadota</taxon>
        <taxon>Betaproteobacteria</taxon>
        <taxon>Burkholderiales</taxon>
        <taxon>Comamonadaceae</taxon>
        <taxon>Polaromonas</taxon>
    </lineage>
</organism>
<dbReference type="EMBL" id="JBHSMX010000009">
    <property type="protein sequence ID" value="MFC5520109.1"/>
    <property type="molecule type" value="Genomic_DNA"/>
</dbReference>
<gene>
    <name evidence="1" type="ORF">ACFPP7_04150</name>
</gene>
<dbReference type="Proteomes" id="UP001596084">
    <property type="component" value="Unassembled WGS sequence"/>
</dbReference>
<evidence type="ECO:0000313" key="1">
    <source>
        <dbReference type="EMBL" id="MFC5520109.1"/>
    </source>
</evidence>
<name>A0ABW0Q5G2_9BURK</name>
<protein>
    <submittedName>
        <fullName evidence="1">Uncharacterized protein</fullName>
    </submittedName>
</protein>
<keyword evidence="2" id="KW-1185">Reference proteome</keyword>
<accession>A0ABW0Q5G2</accession>
<evidence type="ECO:0000313" key="2">
    <source>
        <dbReference type="Proteomes" id="UP001596084"/>
    </source>
</evidence>
<proteinExistence type="predicted"/>
<comment type="caution">
    <text evidence="1">The sequence shown here is derived from an EMBL/GenBank/DDBJ whole genome shotgun (WGS) entry which is preliminary data.</text>
</comment>
<dbReference type="RefSeq" id="WP_068834634.1">
    <property type="nucleotide sequence ID" value="NZ_JBHSMX010000009.1"/>
</dbReference>